<evidence type="ECO:0000313" key="1">
    <source>
        <dbReference type="EMBL" id="SUZ47743.1"/>
    </source>
</evidence>
<sequence length="79" mass="9549">MSLANRRHQRARIRQIHSRELSRNPCLRVVGHRTIGTNQRRRNSRLLRYRVAKPRRPPGHDNKLNIEFREAIQHLLRDV</sequence>
<protein>
    <submittedName>
        <fullName evidence="1">Uncharacterized protein</fullName>
    </submittedName>
</protein>
<proteinExistence type="predicted"/>
<gene>
    <name evidence="1" type="ORF">METZ01_LOCUS597</name>
</gene>
<organism evidence="1">
    <name type="scientific">marine metagenome</name>
    <dbReference type="NCBI Taxonomy" id="408172"/>
    <lineage>
        <taxon>unclassified sequences</taxon>
        <taxon>metagenomes</taxon>
        <taxon>ecological metagenomes</taxon>
    </lineage>
</organism>
<reference evidence="1" key="1">
    <citation type="submission" date="2018-05" db="EMBL/GenBank/DDBJ databases">
        <authorList>
            <person name="Lanie J.A."/>
            <person name="Ng W.-L."/>
            <person name="Kazmierczak K.M."/>
            <person name="Andrzejewski T.M."/>
            <person name="Davidsen T.M."/>
            <person name="Wayne K.J."/>
            <person name="Tettelin H."/>
            <person name="Glass J.I."/>
            <person name="Rusch D."/>
            <person name="Podicherti R."/>
            <person name="Tsui H.-C.T."/>
            <person name="Winkler M.E."/>
        </authorList>
    </citation>
    <scope>NUCLEOTIDE SEQUENCE</scope>
</reference>
<name>A0A381N282_9ZZZZ</name>
<dbReference type="AlphaFoldDB" id="A0A381N282"/>
<dbReference type="EMBL" id="UINC01000033">
    <property type="protein sequence ID" value="SUZ47743.1"/>
    <property type="molecule type" value="Genomic_DNA"/>
</dbReference>
<accession>A0A381N282</accession>